<dbReference type="PROSITE" id="PS50932">
    <property type="entry name" value="HTH_LACI_2"/>
    <property type="match status" value="1"/>
</dbReference>
<evidence type="ECO:0000256" key="3">
    <source>
        <dbReference type="ARBA" id="ARBA00023163"/>
    </source>
</evidence>
<sequence>MSSRSPHRKTLAWLAAELGVSATTVSNAYNRPDQLAPATRERILRAAQELGYAGPDPTARNLRTRHAGTVGVLLTEHLSYAFEDLASVDFLAGMAESTESSLTLIPAGPDAAARPGKIADMVGGAAVDGFVVYSVAAGDPYLEAARARNLPLVVCDQPKDTGAPFVGIDDHLAIQPAAQALVAAGHRRIGILAIRLFRQRRDGPVSVPQLADAPLHVQRARVQGALEVFGAAGIGEVPIITRHLNTPETARAAAAQLLDAHPDITAVLCTTDSMALGVLALAQERGWDVPGDLSVTGFDGIAPALARGLSTVVQPNKDKGVAAGRMLSQFIATGSPVPSQQLETTFMLGTTLGPPR</sequence>
<reference evidence="5 6" key="1">
    <citation type="submission" date="2020-11" db="EMBL/GenBank/DDBJ databases">
        <title>Corynebacterium sp. ZJ-599.</title>
        <authorList>
            <person name="Zhou J."/>
        </authorList>
    </citation>
    <scope>NUCLEOTIDE SEQUENCE [LARGE SCALE GENOMIC DNA]</scope>
    <source>
        <strain evidence="5 6">ZJ-599</strain>
    </source>
</reference>
<dbReference type="SMART" id="SM00354">
    <property type="entry name" value="HTH_LACI"/>
    <property type="match status" value="1"/>
</dbReference>
<dbReference type="InterPro" id="IPR010982">
    <property type="entry name" value="Lambda_DNA-bd_dom_sf"/>
</dbReference>
<dbReference type="Proteomes" id="UP000594681">
    <property type="component" value="Chromosome"/>
</dbReference>
<keyword evidence="3" id="KW-0804">Transcription</keyword>
<dbReference type="Gene3D" id="1.10.260.40">
    <property type="entry name" value="lambda repressor-like DNA-binding domains"/>
    <property type="match status" value="1"/>
</dbReference>
<evidence type="ECO:0000313" key="6">
    <source>
        <dbReference type="Proteomes" id="UP000594681"/>
    </source>
</evidence>
<feature type="domain" description="HTH lacI-type" evidence="4">
    <location>
        <begin position="15"/>
        <end position="64"/>
    </location>
</feature>
<dbReference type="AlphaFoldDB" id="A0A7T0KF48"/>
<organism evidence="5 6">
    <name type="scientific">Corynebacterium lizhenjunii</name>
    <dbReference type="NCBI Taxonomy" id="2709394"/>
    <lineage>
        <taxon>Bacteria</taxon>
        <taxon>Bacillati</taxon>
        <taxon>Actinomycetota</taxon>
        <taxon>Actinomycetes</taxon>
        <taxon>Mycobacteriales</taxon>
        <taxon>Corynebacteriaceae</taxon>
        <taxon>Corynebacterium</taxon>
    </lineage>
</organism>
<name>A0A7T0KF48_9CORY</name>
<dbReference type="Pfam" id="PF13377">
    <property type="entry name" value="Peripla_BP_3"/>
    <property type="match status" value="1"/>
</dbReference>
<dbReference type="CDD" id="cd06279">
    <property type="entry name" value="PBP1_LacI-like"/>
    <property type="match status" value="1"/>
</dbReference>
<keyword evidence="6" id="KW-1185">Reference proteome</keyword>
<dbReference type="CDD" id="cd01392">
    <property type="entry name" value="HTH_LacI"/>
    <property type="match status" value="1"/>
</dbReference>
<dbReference type="GO" id="GO:0000976">
    <property type="term" value="F:transcription cis-regulatory region binding"/>
    <property type="evidence" value="ECO:0007669"/>
    <property type="project" value="TreeGrafter"/>
</dbReference>
<accession>A0A7T0KF48</accession>
<dbReference type="GO" id="GO:0003700">
    <property type="term" value="F:DNA-binding transcription factor activity"/>
    <property type="evidence" value="ECO:0007669"/>
    <property type="project" value="TreeGrafter"/>
</dbReference>
<evidence type="ECO:0000256" key="1">
    <source>
        <dbReference type="ARBA" id="ARBA00023015"/>
    </source>
</evidence>
<evidence type="ECO:0000313" key="5">
    <source>
        <dbReference type="EMBL" id="QPK79477.1"/>
    </source>
</evidence>
<dbReference type="PANTHER" id="PTHR30146:SF138">
    <property type="entry name" value="TRANSCRIPTIONAL REGULATORY PROTEIN"/>
    <property type="match status" value="1"/>
</dbReference>
<dbReference type="RefSeq" id="WP_165008780.1">
    <property type="nucleotide sequence ID" value="NZ_CP064954.1"/>
</dbReference>
<keyword evidence="1" id="KW-0805">Transcription regulation</keyword>
<dbReference type="Pfam" id="PF00356">
    <property type="entry name" value="LacI"/>
    <property type="match status" value="1"/>
</dbReference>
<dbReference type="KEGG" id="cliz:G7Y31_01830"/>
<proteinExistence type="predicted"/>
<dbReference type="InterPro" id="IPR000843">
    <property type="entry name" value="HTH_LacI"/>
</dbReference>
<dbReference type="InterPro" id="IPR046335">
    <property type="entry name" value="LacI/GalR-like_sensor"/>
</dbReference>
<dbReference type="InterPro" id="IPR028082">
    <property type="entry name" value="Peripla_BP_I"/>
</dbReference>
<dbReference type="SUPFAM" id="SSF53822">
    <property type="entry name" value="Periplasmic binding protein-like I"/>
    <property type="match status" value="1"/>
</dbReference>
<evidence type="ECO:0000256" key="2">
    <source>
        <dbReference type="ARBA" id="ARBA00023125"/>
    </source>
</evidence>
<dbReference type="PANTHER" id="PTHR30146">
    <property type="entry name" value="LACI-RELATED TRANSCRIPTIONAL REPRESSOR"/>
    <property type="match status" value="1"/>
</dbReference>
<keyword evidence="2 5" id="KW-0238">DNA-binding</keyword>
<dbReference type="EMBL" id="CP064954">
    <property type="protein sequence ID" value="QPK79477.1"/>
    <property type="molecule type" value="Genomic_DNA"/>
</dbReference>
<protein>
    <submittedName>
        <fullName evidence="5">LacI family DNA-binding transcriptional regulator</fullName>
    </submittedName>
</protein>
<dbReference type="SUPFAM" id="SSF47413">
    <property type="entry name" value="lambda repressor-like DNA-binding domains"/>
    <property type="match status" value="1"/>
</dbReference>
<evidence type="ECO:0000259" key="4">
    <source>
        <dbReference type="PROSITE" id="PS50932"/>
    </source>
</evidence>
<dbReference type="Gene3D" id="3.40.50.2300">
    <property type="match status" value="2"/>
</dbReference>
<gene>
    <name evidence="5" type="ORF">G7Y31_01830</name>
</gene>